<reference evidence="3 4" key="1">
    <citation type="journal article" date="2019" name="Sci. Rep.">
        <title>A high-quality genome of Eragrostis curvula grass provides insights into Poaceae evolution and supports new strategies to enhance forage quality.</title>
        <authorList>
            <person name="Carballo J."/>
            <person name="Santos B.A.C.M."/>
            <person name="Zappacosta D."/>
            <person name="Garbus I."/>
            <person name="Selva J.P."/>
            <person name="Gallo C.A."/>
            <person name="Diaz A."/>
            <person name="Albertini E."/>
            <person name="Caccamo M."/>
            <person name="Echenique V."/>
        </authorList>
    </citation>
    <scope>NUCLEOTIDE SEQUENCE [LARGE SCALE GENOMIC DNA]</scope>
    <source>
        <strain evidence="4">cv. Victoria</strain>
        <tissue evidence="3">Leaf</tissue>
    </source>
</reference>
<sequence>MERPCHHLVPLLLGLVGRAAATTGADAQAAMTIGACVQAAMTTGACAQAALVAVSVDLDCEIPCLSCIDALNDAHLNPFLLTFRGTNRDLVRAGRRFRRPQRRSAASPASVGSTASRSSSKPTSMRSSSPSEAYALEAPTSRRRLPSGELLGIIVIFGNHKLMKVLAFVKSTKKKIVTWNQ</sequence>
<feature type="signal peptide" evidence="2">
    <location>
        <begin position="1"/>
        <end position="21"/>
    </location>
</feature>
<organism evidence="3 4">
    <name type="scientific">Eragrostis curvula</name>
    <name type="common">weeping love grass</name>
    <dbReference type="NCBI Taxonomy" id="38414"/>
    <lineage>
        <taxon>Eukaryota</taxon>
        <taxon>Viridiplantae</taxon>
        <taxon>Streptophyta</taxon>
        <taxon>Embryophyta</taxon>
        <taxon>Tracheophyta</taxon>
        <taxon>Spermatophyta</taxon>
        <taxon>Magnoliopsida</taxon>
        <taxon>Liliopsida</taxon>
        <taxon>Poales</taxon>
        <taxon>Poaceae</taxon>
        <taxon>PACMAD clade</taxon>
        <taxon>Chloridoideae</taxon>
        <taxon>Eragrostideae</taxon>
        <taxon>Eragrostidinae</taxon>
        <taxon>Eragrostis</taxon>
    </lineage>
</organism>
<evidence type="ECO:0000313" key="4">
    <source>
        <dbReference type="Proteomes" id="UP000324897"/>
    </source>
</evidence>
<feature type="chain" id="PRO_5023823890" evidence="2">
    <location>
        <begin position="22"/>
        <end position="181"/>
    </location>
</feature>
<dbReference type="Gramene" id="TVU17841">
    <property type="protein sequence ID" value="TVU17841"/>
    <property type="gene ID" value="EJB05_33901"/>
</dbReference>
<feature type="compositionally biased region" description="Low complexity" evidence="1">
    <location>
        <begin position="103"/>
        <end position="131"/>
    </location>
</feature>
<dbReference type="EMBL" id="RWGY01000029">
    <property type="protein sequence ID" value="TVU17841.1"/>
    <property type="molecule type" value="Genomic_DNA"/>
</dbReference>
<evidence type="ECO:0000313" key="3">
    <source>
        <dbReference type="EMBL" id="TVU17841.1"/>
    </source>
</evidence>
<name>A0A5J9U425_9POAL</name>
<accession>A0A5J9U425</accession>
<feature type="region of interest" description="Disordered" evidence="1">
    <location>
        <begin position="97"/>
        <end position="139"/>
    </location>
</feature>
<evidence type="ECO:0000256" key="1">
    <source>
        <dbReference type="SAM" id="MobiDB-lite"/>
    </source>
</evidence>
<keyword evidence="4" id="KW-1185">Reference proteome</keyword>
<dbReference type="Proteomes" id="UP000324897">
    <property type="component" value="Chromosome 7"/>
</dbReference>
<feature type="non-terminal residue" evidence="3">
    <location>
        <position position="1"/>
    </location>
</feature>
<keyword evidence="2" id="KW-0732">Signal</keyword>
<evidence type="ECO:0000256" key="2">
    <source>
        <dbReference type="SAM" id="SignalP"/>
    </source>
</evidence>
<comment type="caution">
    <text evidence="3">The sequence shown here is derived from an EMBL/GenBank/DDBJ whole genome shotgun (WGS) entry which is preliminary data.</text>
</comment>
<gene>
    <name evidence="3" type="ORF">EJB05_33901</name>
</gene>
<dbReference type="AlphaFoldDB" id="A0A5J9U425"/>
<protein>
    <submittedName>
        <fullName evidence="3">Uncharacterized protein</fullName>
    </submittedName>
</protein>
<proteinExistence type="predicted"/>